<keyword evidence="4 6" id="KW-0472">Membrane</keyword>
<dbReference type="InterPro" id="IPR051668">
    <property type="entry name" value="ATG33"/>
</dbReference>
<dbReference type="Proteomes" id="UP000094565">
    <property type="component" value="Chromosome 1"/>
</dbReference>
<feature type="transmembrane region" description="Helical" evidence="6">
    <location>
        <begin position="85"/>
        <end position="104"/>
    </location>
</feature>
<evidence type="ECO:0000256" key="1">
    <source>
        <dbReference type="ARBA" id="ARBA00004141"/>
    </source>
</evidence>
<evidence type="ECO:0000256" key="5">
    <source>
        <dbReference type="ARBA" id="ARBA00038013"/>
    </source>
</evidence>
<reference evidence="7 8" key="1">
    <citation type="submission" date="2016-02" db="EMBL/GenBank/DDBJ databases">
        <title>Comparative genomic and transcriptomic foundation for Pichia pastoris.</title>
        <authorList>
            <person name="Love K.R."/>
            <person name="Shah K.A."/>
            <person name="Whittaker C.A."/>
            <person name="Wu J."/>
            <person name="Bartlett M.C."/>
            <person name="Ma D."/>
            <person name="Leeson R.L."/>
            <person name="Priest M."/>
            <person name="Young S.K."/>
            <person name="Love J.C."/>
        </authorList>
    </citation>
    <scope>NUCLEOTIDE SEQUENCE [LARGE SCALE GENOMIC DNA]</scope>
    <source>
        <strain evidence="7 8">ATCC 28485</strain>
    </source>
</reference>
<organism evidence="7 8">
    <name type="scientific">Komagataella pastoris</name>
    <name type="common">Yeast</name>
    <name type="synonym">Pichia pastoris</name>
    <dbReference type="NCBI Taxonomy" id="4922"/>
    <lineage>
        <taxon>Eukaryota</taxon>
        <taxon>Fungi</taxon>
        <taxon>Dikarya</taxon>
        <taxon>Ascomycota</taxon>
        <taxon>Saccharomycotina</taxon>
        <taxon>Pichiomycetes</taxon>
        <taxon>Pichiales</taxon>
        <taxon>Pichiaceae</taxon>
        <taxon>Komagataella</taxon>
    </lineage>
</organism>
<sequence length="203" mass="22419">MKCSLITKIIGTGSLGIATGVLGYASSRGIDNLVTLIDNNKLDQRIRRLVARVLRSTRYIVAICMTTGSYLLVETFRRSPVSARHLYLIYASLGLPTFALYYGWNVWPLETTILEKLSQSVNGSSMQQRRQKITERSSLDGSAYVSVEGEMTEDNVEDEVEWAIERNQVRNSLAKLSKVYAKGTLLSGLSFCLALVGVIGEAS</sequence>
<evidence type="ECO:0000256" key="3">
    <source>
        <dbReference type="ARBA" id="ARBA00022989"/>
    </source>
</evidence>
<keyword evidence="3 6" id="KW-1133">Transmembrane helix</keyword>
<keyword evidence="8" id="KW-1185">Reference proteome</keyword>
<comment type="subcellular location">
    <subcellularLocation>
        <location evidence="1">Membrane</location>
        <topology evidence="1">Multi-pass membrane protein</topology>
    </subcellularLocation>
</comment>
<dbReference type="EMBL" id="CP014584">
    <property type="protein sequence ID" value="ANZ74009.1"/>
    <property type="molecule type" value="Genomic_DNA"/>
</dbReference>
<dbReference type="AlphaFoldDB" id="A0A1B2J7N7"/>
<evidence type="ECO:0000256" key="2">
    <source>
        <dbReference type="ARBA" id="ARBA00022692"/>
    </source>
</evidence>
<feature type="transmembrane region" description="Helical" evidence="6">
    <location>
        <begin position="179"/>
        <end position="200"/>
    </location>
</feature>
<proteinExistence type="inferred from homology"/>
<feature type="transmembrane region" description="Helical" evidence="6">
    <location>
        <begin position="56"/>
        <end position="73"/>
    </location>
</feature>
<dbReference type="GO" id="GO:0005741">
    <property type="term" value="C:mitochondrial outer membrane"/>
    <property type="evidence" value="ECO:0007669"/>
    <property type="project" value="TreeGrafter"/>
</dbReference>
<dbReference type="PANTHER" id="PTHR37278:SF1">
    <property type="entry name" value="AUTOPHAGY-RELATED PROTEIN 33-RELATED"/>
    <property type="match status" value="1"/>
</dbReference>
<evidence type="ECO:0000256" key="4">
    <source>
        <dbReference type="ARBA" id="ARBA00023136"/>
    </source>
</evidence>
<evidence type="ECO:0000313" key="7">
    <source>
        <dbReference type="EMBL" id="ANZ74009.1"/>
    </source>
</evidence>
<gene>
    <name evidence="7" type="primary">ATG33</name>
    <name evidence="7" type="ORF">ATY40_BA7501101</name>
</gene>
<comment type="similarity">
    <text evidence="5">Belongs to the ATG33 family.</text>
</comment>
<evidence type="ECO:0000256" key="6">
    <source>
        <dbReference type="SAM" id="Phobius"/>
    </source>
</evidence>
<dbReference type="OrthoDB" id="5336366at2759"/>
<evidence type="ECO:0000313" key="8">
    <source>
        <dbReference type="Proteomes" id="UP000094565"/>
    </source>
</evidence>
<accession>A0A1B2J7N7</accession>
<dbReference type="PANTHER" id="PTHR37278">
    <property type="entry name" value="AUTOPHAGY-RELATED PROTEIN 33-RELATED"/>
    <property type="match status" value="1"/>
</dbReference>
<protein>
    <submittedName>
        <fullName evidence="7">BA75_01101T0</fullName>
    </submittedName>
</protein>
<dbReference type="GO" id="GO:0000422">
    <property type="term" value="P:autophagy of mitochondrion"/>
    <property type="evidence" value="ECO:0007669"/>
    <property type="project" value="TreeGrafter"/>
</dbReference>
<keyword evidence="2 6" id="KW-0812">Transmembrane</keyword>
<dbReference type="GO" id="GO:0016236">
    <property type="term" value="P:macroautophagy"/>
    <property type="evidence" value="ECO:0007669"/>
    <property type="project" value="TreeGrafter"/>
</dbReference>
<name>A0A1B2J7N7_PICPA</name>